<dbReference type="GO" id="GO:0046487">
    <property type="term" value="P:glyoxylate metabolic process"/>
    <property type="evidence" value="ECO:0007669"/>
    <property type="project" value="InterPro"/>
</dbReference>
<feature type="domain" description="6-phosphogluconate dehydrogenase NADP-binding" evidence="5">
    <location>
        <begin position="4"/>
        <end position="163"/>
    </location>
</feature>
<dbReference type="AlphaFoldDB" id="A0A1H2YLB8"/>
<dbReference type="NCBIfam" id="TIGR01505">
    <property type="entry name" value="tartro_sem_red"/>
    <property type="match status" value="1"/>
</dbReference>
<name>A0A1H2YLB8_THIRO</name>
<dbReference type="Gene3D" id="1.10.1040.10">
    <property type="entry name" value="N-(1-d-carboxylethyl)-l-norvaline Dehydrogenase, domain 2"/>
    <property type="match status" value="1"/>
</dbReference>
<dbReference type="OrthoDB" id="9786703at2"/>
<dbReference type="Proteomes" id="UP000198816">
    <property type="component" value="Unassembled WGS sequence"/>
</dbReference>
<dbReference type="PANTHER" id="PTHR43060">
    <property type="entry name" value="3-HYDROXYISOBUTYRATE DEHYDROGENASE-LIKE 1, MITOCHONDRIAL-RELATED"/>
    <property type="match status" value="1"/>
</dbReference>
<evidence type="ECO:0000259" key="6">
    <source>
        <dbReference type="Pfam" id="PF14833"/>
    </source>
</evidence>
<evidence type="ECO:0000256" key="3">
    <source>
        <dbReference type="ARBA" id="ARBA00023027"/>
    </source>
</evidence>
<dbReference type="Pfam" id="PF14833">
    <property type="entry name" value="NAD_binding_11"/>
    <property type="match status" value="1"/>
</dbReference>
<evidence type="ECO:0000313" key="7">
    <source>
        <dbReference type="EMBL" id="SDX05966.1"/>
    </source>
</evidence>
<dbReference type="RefSeq" id="WP_093033344.1">
    <property type="nucleotide sequence ID" value="NZ_FNNZ01000013.1"/>
</dbReference>
<dbReference type="InterPro" id="IPR006115">
    <property type="entry name" value="6PGDH_NADP-bd"/>
</dbReference>
<dbReference type="STRING" id="1058.SAMN05421783_11371"/>
<evidence type="ECO:0000256" key="1">
    <source>
        <dbReference type="ARBA" id="ARBA00009080"/>
    </source>
</evidence>
<evidence type="ECO:0000259" key="5">
    <source>
        <dbReference type="Pfam" id="PF03446"/>
    </source>
</evidence>
<keyword evidence="2" id="KW-0560">Oxidoreductase</keyword>
<dbReference type="GO" id="GO:0050661">
    <property type="term" value="F:NADP binding"/>
    <property type="evidence" value="ECO:0007669"/>
    <property type="project" value="InterPro"/>
</dbReference>
<dbReference type="InterPro" id="IPR029154">
    <property type="entry name" value="HIBADH-like_NADP-bd"/>
</dbReference>
<accession>A0A1H2YLB8</accession>
<dbReference type="InterPro" id="IPR036291">
    <property type="entry name" value="NAD(P)-bd_dom_sf"/>
</dbReference>
<dbReference type="EMBL" id="FNNZ01000013">
    <property type="protein sequence ID" value="SDX05966.1"/>
    <property type="molecule type" value="Genomic_DNA"/>
</dbReference>
<keyword evidence="3" id="KW-0520">NAD</keyword>
<dbReference type="SUPFAM" id="SSF48179">
    <property type="entry name" value="6-phosphogluconate dehydrogenase C-terminal domain-like"/>
    <property type="match status" value="1"/>
</dbReference>
<evidence type="ECO:0000256" key="4">
    <source>
        <dbReference type="PIRSR" id="PIRSR000103-1"/>
    </source>
</evidence>
<dbReference type="GO" id="GO:0008679">
    <property type="term" value="F:2-hydroxy-3-oxopropionate reductase activity"/>
    <property type="evidence" value="ECO:0007669"/>
    <property type="project" value="InterPro"/>
</dbReference>
<dbReference type="InterPro" id="IPR006398">
    <property type="entry name" value="Tartro_sem_red"/>
</dbReference>
<dbReference type="Gene3D" id="3.40.50.720">
    <property type="entry name" value="NAD(P)-binding Rossmann-like Domain"/>
    <property type="match status" value="1"/>
</dbReference>
<protein>
    <submittedName>
        <fullName evidence="7">2-hydroxy-3-oxopropionate reductase</fullName>
    </submittedName>
</protein>
<dbReference type="PIRSF" id="PIRSF000103">
    <property type="entry name" value="HIBADH"/>
    <property type="match status" value="1"/>
</dbReference>
<gene>
    <name evidence="7" type="ORF">SAMN05421783_11371</name>
</gene>
<dbReference type="Pfam" id="PF03446">
    <property type="entry name" value="NAD_binding_2"/>
    <property type="match status" value="1"/>
</dbReference>
<dbReference type="InterPro" id="IPR013328">
    <property type="entry name" value="6PGD_dom2"/>
</dbReference>
<dbReference type="PANTHER" id="PTHR43060:SF15">
    <property type="entry name" value="3-HYDROXYISOBUTYRATE DEHYDROGENASE-LIKE 1, MITOCHONDRIAL-RELATED"/>
    <property type="match status" value="1"/>
</dbReference>
<evidence type="ECO:0000313" key="8">
    <source>
        <dbReference type="Proteomes" id="UP000198816"/>
    </source>
</evidence>
<feature type="active site" evidence="4">
    <location>
        <position position="172"/>
    </location>
</feature>
<reference evidence="8" key="1">
    <citation type="submission" date="2016-10" db="EMBL/GenBank/DDBJ databases">
        <authorList>
            <person name="Varghese N."/>
            <person name="Submissions S."/>
        </authorList>
    </citation>
    <scope>NUCLEOTIDE SEQUENCE [LARGE SCALE GENOMIC DNA]</scope>
    <source>
        <strain evidence="8">DSM 217</strain>
    </source>
</reference>
<comment type="similarity">
    <text evidence="1">Belongs to the HIBADH-related family.</text>
</comment>
<dbReference type="InterPro" id="IPR008927">
    <property type="entry name" value="6-PGluconate_DH-like_C_sf"/>
</dbReference>
<dbReference type="PROSITE" id="PS00895">
    <property type="entry name" value="3_HYDROXYISOBUT_DH"/>
    <property type="match status" value="1"/>
</dbReference>
<proteinExistence type="inferred from homology"/>
<dbReference type="GO" id="GO:0016054">
    <property type="term" value="P:organic acid catabolic process"/>
    <property type="evidence" value="ECO:0007669"/>
    <property type="project" value="UniProtKB-ARBA"/>
</dbReference>
<evidence type="ECO:0000256" key="2">
    <source>
        <dbReference type="ARBA" id="ARBA00023002"/>
    </source>
</evidence>
<keyword evidence="8" id="KW-1185">Reference proteome</keyword>
<feature type="domain" description="3-hydroxyisobutyrate dehydrogenase-like NAD-binding" evidence="6">
    <location>
        <begin position="166"/>
        <end position="285"/>
    </location>
</feature>
<organism evidence="7 8">
    <name type="scientific">Thiocapsa roseopersicina</name>
    <dbReference type="NCBI Taxonomy" id="1058"/>
    <lineage>
        <taxon>Bacteria</taxon>
        <taxon>Pseudomonadati</taxon>
        <taxon>Pseudomonadota</taxon>
        <taxon>Gammaproteobacteria</taxon>
        <taxon>Chromatiales</taxon>
        <taxon>Chromatiaceae</taxon>
        <taxon>Thiocapsa</taxon>
    </lineage>
</organism>
<dbReference type="SUPFAM" id="SSF51735">
    <property type="entry name" value="NAD(P)-binding Rossmann-fold domains"/>
    <property type="match status" value="1"/>
</dbReference>
<sequence length="293" mass="30254">MTQTVGFIGLGIMGRPMALNLVKAGYDLVVHARRPESMAPLAEAGARIAESPAAVARETSIVFTMVSDTPDVEAVILGPDGVIQGVRPDAVVVDMSTISPSSTRMIAERLRDAGAAMLDAPVSGGEAGAKAGTLSIMVGGEPADFARVRPLFEAMGGNIVHVGPSGAGQVCKSCNQIVVGATIAGVSEAVLLAQASGVDPRKVREALLGGFAGSRILEVHGLRMIEGDYTPGFKSRLHRKDMRVVLESAQELGISLTTAAMVAEWLDLLVERGLGEADSAAIFEVIRGAVGEG</sequence>
<dbReference type="InterPro" id="IPR015815">
    <property type="entry name" value="HIBADH-related"/>
</dbReference>
<dbReference type="InterPro" id="IPR002204">
    <property type="entry name" value="3-OH-isobutyrate_DH-rel_CS"/>
</dbReference>
<dbReference type="GO" id="GO:0051287">
    <property type="term" value="F:NAD binding"/>
    <property type="evidence" value="ECO:0007669"/>
    <property type="project" value="InterPro"/>
</dbReference>